<organism evidence="3 4">
    <name type="scientific">Streptomyces pseudovenezuelae</name>
    <dbReference type="NCBI Taxonomy" id="67350"/>
    <lineage>
        <taxon>Bacteria</taxon>
        <taxon>Bacillati</taxon>
        <taxon>Actinomycetota</taxon>
        <taxon>Actinomycetes</taxon>
        <taxon>Kitasatosporales</taxon>
        <taxon>Streptomycetaceae</taxon>
        <taxon>Streptomyces</taxon>
        <taxon>Streptomyces aurantiacus group</taxon>
    </lineage>
</organism>
<feature type="transmembrane region" description="Helical" evidence="2">
    <location>
        <begin position="349"/>
        <end position="367"/>
    </location>
</feature>
<sequence length="405" mass="42845">MGRLAASPGVARILAGIALVAMTASAAWLLDRYTGALPHWLPDYTAWQAGAYTHVADFLHWWIGDTTEAQFYKSGIGGLGMLAGGWAAHVAWKRGRRWAGFPISYGTGLWPWILASALLGLLLSDLAWGWTLPATGAWQPTFVPFVSVPPAVVLVYGAGWTVAATGAVLGAALTTPIALLVVHYICVPLDLPSVIGNVTGMWAGALIAFLLCRYLPWMQRPVASGTPDHTGQEDATAADEEASAPMRQGPLWVVRRVLADFTEPQFYGNEIATIGLIGGTVLTDLLNPLSPVYGTGLLPAVLSAQFLTATIGVLLYQRRWAATGWYPTFVPVVSVAPAVVLTYGPTVPVVIVGAVLGALTAPPLAAWISKRLPDDFHPFIGNVISMAVCSLAIVPVLGFLPGFTS</sequence>
<feature type="transmembrane region" description="Helical" evidence="2">
    <location>
        <begin position="71"/>
        <end position="92"/>
    </location>
</feature>
<keyword evidence="2" id="KW-0472">Membrane</keyword>
<name>A0A101N399_9ACTN</name>
<dbReference type="AlphaFoldDB" id="A0A101N399"/>
<evidence type="ECO:0000313" key="3">
    <source>
        <dbReference type="EMBL" id="KUM85739.1"/>
    </source>
</evidence>
<evidence type="ECO:0000256" key="2">
    <source>
        <dbReference type="SAM" id="Phobius"/>
    </source>
</evidence>
<accession>A0A101N399</accession>
<feature type="transmembrane region" description="Helical" evidence="2">
    <location>
        <begin position="12"/>
        <end position="30"/>
    </location>
</feature>
<dbReference type="EMBL" id="LMWM01000029">
    <property type="protein sequence ID" value="KUM85739.1"/>
    <property type="molecule type" value="Genomic_DNA"/>
</dbReference>
<evidence type="ECO:0000313" key="4">
    <source>
        <dbReference type="Proteomes" id="UP000053039"/>
    </source>
</evidence>
<keyword evidence="2" id="KW-1133">Transmembrane helix</keyword>
<keyword evidence="2" id="KW-0812">Transmembrane</keyword>
<feature type="transmembrane region" description="Helical" evidence="2">
    <location>
        <begin position="292"/>
        <end position="316"/>
    </location>
</feature>
<feature type="transmembrane region" description="Helical" evidence="2">
    <location>
        <begin position="151"/>
        <end position="182"/>
    </location>
</feature>
<feature type="region of interest" description="Disordered" evidence="1">
    <location>
        <begin position="225"/>
        <end position="244"/>
    </location>
</feature>
<protein>
    <submittedName>
        <fullName evidence="3">Uncharacterized protein</fullName>
    </submittedName>
</protein>
<feature type="transmembrane region" description="Helical" evidence="2">
    <location>
        <begin position="323"/>
        <end position="343"/>
    </location>
</feature>
<dbReference type="OrthoDB" id="1706162at2"/>
<dbReference type="Proteomes" id="UP000053039">
    <property type="component" value="Unassembled WGS sequence"/>
</dbReference>
<feature type="transmembrane region" description="Helical" evidence="2">
    <location>
        <begin position="194"/>
        <end position="216"/>
    </location>
</feature>
<gene>
    <name evidence="3" type="ORF">AQI94_27350</name>
</gene>
<comment type="caution">
    <text evidence="3">The sequence shown here is derived from an EMBL/GenBank/DDBJ whole genome shotgun (WGS) entry which is preliminary data.</text>
</comment>
<evidence type="ECO:0000256" key="1">
    <source>
        <dbReference type="SAM" id="MobiDB-lite"/>
    </source>
</evidence>
<proteinExistence type="predicted"/>
<feature type="transmembrane region" description="Helical" evidence="2">
    <location>
        <begin position="379"/>
        <end position="400"/>
    </location>
</feature>
<reference evidence="3 4" key="1">
    <citation type="submission" date="2015-10" db="EMBL/GenBank/DDBJ databases">
        <title>Draft genome sequence of Streptomyces pseudovenezuelae DSM 40212, type strain for the species Streptomyces pseudovenezuelae.</title>
        <authorList>
            <person name="Ruckert C."/>
            <person name="Winkler A."/>
            <person name="Kalinowski J."/>
            <person name="Kampfer P."/>
            <person name="Glaeser S."/>
        </authorList>
    </citation>
    <scope>NUCLEOTIDE SEQUENCE [LARGE SCALE GENOMIC DNA]</scope>
    <source>
        <strain evidence="3 4">DSM 40212</strain>
    </source>
</reference>